<proteinExistence type="predicted"/>
<dbReference type="InterPro" id="IPR014457">
    <property type="entry name" value="UCP010260"/>
</dbReference>
<dbReference type="PANTHER" id="PTHR34202:SF1">
    <property type="entry name" value="UPF0548 PROTEIN"/>
    <property type="match status" value="1"/>
</dbReference>
<dbReference type="EMBL" id="CP157483">
    <property type="protein sequence ID" value="XBO42721.1"/>
    <property type="molecule type" value="Genomic_DNA"/>
</dbReference>
<evidence type="ECO:0000313" key="2">
    <source>
        <dbReference type="EMBL" id="XBO42721.1"/>
    </source>
</evidence>
<dbReference type="PANTHER" id="PTHR34202">
    <property type="entry name" value="UPF0548 PROTEIN"/>
    <property type="match status" value="1"/>
</dbReference>
<dbReference type="InterPro" id="IPR018960">
    <property type="entry name" value="DUF1990"/>
</dbReference>
<feature type="domain" description="DUF1990" evidence="1">
    <location>
        <begin position="12"/>
        <end position="163"/>
    </location>
</feature>
<dbReference type="PIRSF" id="PIRSF010260">
    <property type="entry name" value="UCP010260"/>
    <property type="match status" value="1"/>
</dbReference>
<dbReference type="RefSeq" id="WP_406830139.1">
    <property type="nucleotide sequence ID" value="NZ_CP157483.1"/>
</dbReference>
<protein>
    <submittedName>
        <fullName evidence="2">DUF1990 domain-containing protein</fullName>
    </submittedName>
</protein>
<accession>A0AAU7JQM6</accession>
<reference evidence="2" key="1">
    <citation type="submission" date="2024-05" db="EMBL/GenBank/DDBJ databases">
        <authorList>
            <person name="Kim S."/>
            <person name="Heo J."/>
            <person name="Choi H."/>
            <person name="Choi Y."/>
            <person name="Kwon S.-W."/>
            <person name="Kim Y."/>
        </authorList>
    </citation>
    <scope>NUCLEOTIDE SEQUENCE</scope>
    <source>
        <strain evidence="2">KACC 23699</strain>
    </source>
</reference>
<dbReference type="Pfam" id="PF09348">
    <property type="entry name" value="DUF1990"/>
    <property type="match status" value="1"/>
</dbReference>
<evidence type="ECO:0000259" key="1">
    <source>
        <dbReference type="Pfam" id="PF09348"/>
    </source>
</evidence>
<dbReference type="AlphaFoldDB" id="A0AAU7JQM6"/>
<gene>
    <name evidence="2" type="ORF">ABEG17_14245</name>
</gene>
<name>A0AAU7JQM6_9MICO</name>
<sequence length="174" mass="18813">MKLPDLAHLPLTYEPRGLTLDGPMPPGFHHLEVERRLGDGDAAYARASEAVMRWAPQRGIGLRPVATAPRAGEGVDILSHLAVLPVPCRVVWTVEGPDRTGFGYGTLRGHIESGEEGFLVERRGDEVYAVIRAYAQAATLLARLGGPVSWRLQKLAALGYLRALQRAADGTMAP</sequence>
<organism evidence="2">
    <name type="scientific">Pedococcus sp. KACC 23699</name>
    <dbReference type="NCBI Taxonomy" id="3149228"/>
    <lineage>
        <taxon>Bacteria</taxon>
        <taxon>Bacillati</taxon>
        <taxon>Actinomycetota</taxon>
        <taxon>Actinomycetes</taxon>
        <taxon>Micrococcales</taxon>
        <taxon>Intrasporangiaceae</taxon>
        <taxon>Pedococcus</taxon>
    </lineage>
</organism>